<name>A0A4U2PV12_9BACL</name>
<dbReference type="EMBL" id="PNXQ01000013">
    <property type="protein sequence ID" value="TKH43433.1"/>
    <property type="molecule type" value="Genomic_DNA"/>
</dbReference>
<dbReference type="InterPro" id="IPR006497">
    <property type="entry name" value="Phage_lambda_VrpO_N"/>
</dbReference>
<dbReference type="Pfam" id="PF09524">
    <property type="entry name" value="Phg_2220_C"/>
    <property type="match status" value="1"/>
</dbReference>
<protein>
    <recommendedName>
        <fullName evidence="6">Bacteriophage lambda Replication protein O N-terminal domain-containing protein</fullName>
    </recommendedName>
</protein>
<feature type="domain" description="Bacteriophage lambda Replication protein O N-terminal" evidence="2">
    <location>
        <begin position="5"/>
        <end position="103"/>
    </location>
</feature>
<proteinExistence type="predicted"/>
<dbReference type="Gene3D" id="1.10.10.10">
    <property type="entry name" value="Winged helix-like DNA-binding domain superfamily/Winged helix DNA-binding domain"/>
    <property type="match status" value="1"/>
</dbReference>
<accession>A0A4U2PV12</accession>
<evidence type="ECO:0000259" key="3">
    <source>
        <dbReference type="Pfam" id="PF09524"/>
    </source>
</evidence>
<dbReference type="InterPro" id="IPR036388">
    <property type="entry name" value="WH-like_DNA-bd_sf"/>
</dbReference>
<evidence type="ECO:0000313" key="5">
    <source>
        <dbReference type="Proteomes" id="UP000308114"/>
    </source>
</evidence>
<evidence type="ECO:0000313" key="4">
    <source>
        <dbReference type="EMBL" id="TKH43433.1"/>
    </source>
</evidence>
<organism evidence="4 5">
    <name type="scientific">Paenibacillus terrae</name>
    <dbReference type="NCBI Taxonomy" id="159743"/>
    <lineage>
        <taxon>Bacteria</taxon>
        <taxon>Bacillati</taxon>
        <taxon>Bacillota</taxon>
        <taxon>Bacilli</taxon>
        <taxon>Bacillales</taxon>
        <taxon>Paenibacillaceae</taxon>
        <taxon>Paenibacillus</taxon>
    </lineage>
</organism>
<sequence length="283" mass="32500">MAGPQLEDGYTRVANEILEQVAMRKFNGIQLRMLLIVWRYTYGFNRKSAELSATFLATALRSDLSGTKKELKKLLDMNVLKVFRQAQGKHGRMIGFNKYSVQWLVGCNPPPQPSEDDELTGGGLHPLLVDNHTPQEGDNRPPKKESINKTIKKGEIDLPSIHEEIISYLNEKTGKNYNFKVKTTKDFINGRISEGRTVEDFKNVIDIKCSHWLNDPKMSQYLRPATLFRPSNFDNYLNQEPTEQEGDSPGQLTREQRLNYDDAIREWVMKGNDPADFRFDTND</sequence>
<evidence type="ECO:0000256" key="1">
    <source>
        <dbReference type="SAM" id="MobiDB-lite"/>
    </source>
</evidence>
<evidence type="ECO:0000259" key="2">
    <source>
        <dbReference type="Pfam" id="PF04492"/>
    </source>
</evidence>
<dbReference type="NCBIfam" id="TIGR01610">
    <property type="entry name" value="phage_O_Nterm"/>
    <property type="match status" value="1"/>
</dbReference>
<dbReference type="Pfam" id="PF04492">
    <property type="entry name" value="Phage_rep_O"/>
    <property type="match status" value="1"/>
</dbReference>
<dbReference type="NCBIfam" id="TIGR02220">
    <property type="entry name" value="phg_TIGR02220"/>
    <property type="match status" value="1"/>
</dbReference>
<feature type="domain" description="Phage conserved hypothetical protein C-terminal" evidence="3">
    <location>
        <begin position="165"/>
        <end position="238"/>
    </location>
</feature>
<comment type="caution">
    <text evidence="4">The sequence shown here is derived from an EMBL/GenBank/DDBJ whole genome shotgun (WGS) entry which is preliminary data.</text>
</comment>
<dbReference type="AlphaFoldDB" id="A0A4U2PV12"/>
<feature type="region of interest" description="Disordered" evidence="1">
    <location>
        <begin position="236"/>
        <end position="256"/>
    </location>
</feature>
<dbReference type="RefSeq" id="WP_137062311.1">
    <property type="nucleotide sequence ID" value="NZ_PNXQ01000013.1"/>
</dbReference>
<dbReference type="Proteomes" id="UP000308114">
    <property type="component" value="Unassembled WGS sequence"/>
</dbReference>
<dbReference type="GO" id="GO:0006260">
    <property type="term" value="P:DNA replication"/>
    <property type="evidence" value="ECO:0007669"/>
    <property type="project" value="InterPro"/>
</dbReference>
<evidence type="ECO:0008006" key="6">
    <source>
        <dbReference type="Google" id="ProtNLM"/>
    </source>
</evidence>
<feature type="region of interest" description="Disordered" evidence="1">
    <location>
        <begin position="110"/>
        <end position="147"/>
    </location>
</feature>
<gene>
    <name evidence="4" type="ORF">C1I60_14145</name>
</gene>
<reference evidence="4 5" key="1">
    <citation type="submission" date="2018-01" db="EMBL/GenBank/DDBJ databases">
        <title>Bacillales members from the olive rhizosphere are effective biological control agents against Verticillium dahliae.</title>
        <authorList>
            <person name="Gomez-Lama C."/>
            <person name="Legarda G."/>
            <person name="Ruano-Rosa D."/>
            <person name="Pizarro-Tobias P."/>
            <person name="Valverde-Corredor A."/>
            <person name="Niqui J.L."/>
            <person name="Trivino J.C."/>
            <person name="Roca A."/>
            <person name="Mercado-Blanco J."/>
        </authorList>
    </citation>
    <scope>NUCLEOTIDE SEQUENCE [LARGE SCALE GENOMIC DNA]</scope>
    <source>
        <strain evidence="4 5">PIC167</strain>
    </source>
</reference>
<dbReference type="InterPro" id="IPR011741">
    <property type="entry name" value="Phg_2220_C"/>
</dbReference>
<feature type="compositionally biased region" description="Basic and acidic residues" evidence="1">
    <location>
        <begin position="133"/>
        <end position="147"/>
    </location>
</feature>